<keyword evidence="1" id="KW-0732">Signal</keyword>
<keyword evidence="3" id="KW-1185">Reference proteome</keyword>
<dbReference type="SUPFAM" id="SSF53474">
    <property type="entry name" value="alpha/beta-Hydrolases"/>
    <property type="match status" value="1"/>
</dbReference>
<proteinExistence type="predicted"/>
<sequence>MRAAASALALMIGLAAAVAGAKPVPGTATSDEYLGLQRPSTAQQLERNWVPDPRRTVHYVAPAEADPAVRRYLRHNIALFRRDIATAQSPLFLFLPGTGGAPDHSKWLLSAAADQGYRAIGLMYDDMPATAEACSHDPDPTCAGRLRAKRIFGEPVSDDIDDLPAETVVSRLVATLKWLAAHHPDEGWETYLDAQGAPLWSRIAVSGHSQGAGIAAFIAKRHEVARVALFSSPWDYYHAMVDGTDQRVVAPWVSAPESATPPDRWFAVLHAAEPQARNILKAYRALRVPAAHVHVLALPPRGKGSAHGSVSSDFTTPLDAAGAPAYLGDWRFLLGQPVAGPTG</sequence>
<dbReference type="Gene3D" id="3.40.50.1820">
    <property type="entry name" value="alpha/beta hydrolase"/>
    <property type="match status" value="1"/>
</dbReference>
<dbReference type="Proteomes" id="UP000179467">
    <property type="component" value="Unassembled WGS sequence"/>
</dbReference>
<feature type="signal peptide" evidence="1">
    <location>
        <begin position="1"/>
        <end position="21"/>
    </location>
</feature>
<dbReference type="OrthoDB" id="651780at2"/>
<protein>
    <recommendedName>
        <fullName evidence="4">Alpha/beta hydrolase family protein</fullName>
    </recommendedName>
</protein>
<organism evidence="2 3">
    <name type="scientific">Edaphosphingomonas haloaromaticamans</name>
    <dbReference type="NCBI Taxonomy" id="653954"/>
    <lineage>
        <taxon>Bacteria</taxon>
        <taxon>Pseudomonadati</taxon>
        <taxon>Pseudomonadota</taxon>
        <taxon>Alphaproteobacteria</taxon>
        <taxon>Sphingomonadales</taxon>
        <taxon>Rhizorhabdaceae</taxon>
        <taxon>Edaphosphingomonas</taxon>
    </lineage>
</organism>
<evidence type="ECO:0000313" key="2">
    <source>
        <dbReference type="EMBL" id="OHT18392.1"/>
    </source>
</evidence>
<dbReference type="InterPro" id="IPR058180">
    <property type="entry name" value="BPSS1187-like"/>
</dbReference>
<reference evidence="2 3" key="1">
    <citation type="submission" date="2016-09" db="EMBL/GenBank/DDBJ databases">
        <title>Metabolic pathway, cell adaptation mechanisms and a novel monoxygenase revealed through proteogenomic-transcription analysis of a Sphingomonas haloaromaticamans strain degrading the fungicide ortho-phenylphenol.</title>
        <authorList>
            <person name="Perruchon C."/>
            <person name="Papadopoulou E.S."/>
            <person name="Rousidou C."/>
            <person name="Vasileiadis S."/>
            <person name="Tanou G."/>
            <person name="Amoutzias G."/>
            <person name="Molassiotis A."/>
            <person name="Karpouzas D.G."/>
        </authorList>
    </citation>
    <scope>NUCLEOTIDE SEQUENCE [LARGE SCALE GENOMIC DNA]</scope>
    <source>
        <strain evidence="2 3">P3</strain>
    </source>
</reference>
<dbReference type="InterPro" id="IPR029058">
    <property type="entry name" value="AB_hydrolase_fold"/>
</dbReference>
<dbReference type="AlphaFoldDB" id="A0A1S1H986"/>
<dbReference type="RefSeq" id="WP_139181605.1">
    <property type="nucleotide sequence ID" value="NZ_MIPT01000001.1"/>
</dbReference>
<feature type="chain" id="PRO_5012210240" description="Alpha/beta hydrolase family protein" evidence="1">
    <location>
        <begin position="22"/>
        <end position="343"/>
    </location>
</feature>
<dbReference type="NCBIfam" id="NF047580">
    <property type="entry name" value="BPSS1187_fam"/>
    <property type="match status" value="1"/>
</dbReference>
<name>A0A1S1H986_9SPHN</name>
<evidence type="ECO:0008006" key="4">
    <source>
        <dbReference type="Google" id="ProtNLM"/>
    </source>
</evidence>
<gene>
    <name evidence="2" type="ORF">BHE75_00363</name>
</gene>
<evidence type="ECO:0000256" key="1">
    <source>
        <dbReference type="SAM" id="SignalP"/>
    </source>
</evidence>
<accession>A0A1S1H986</accession>
<comment type="caution">
    <text evidence="2">The sequence shown here is derived from an EMBL/GenBank/DDBJ whole genome shotgun (WGS) entry which is preliminary data.</text>
</comment>
<dbReference type="EMBL" id="MIPT01000001">
    <property type="protein sequence ID" value="OHT18392.1"/>
    <property type="molecule type" value="Genomic_DNA"/>
</dbReference>
<evidence type="ECO:0000313" key="3">
    <source>
        <dbReference type="Proteomes" id="UP000179467"/>
    </source>
</evidence>